<proteinExistence type="predicted"/>
<dbReference type="RefSeq" id="WP_113743765.1">
    <property type="nucleotide sequence ID" value="NZ_UAPV01000001.1"/>
</dbReference>
<evidence type="ECO:0000313" key="1">
    <source>
        <dbReference type="EMBL" id="SPT69610.1"/>
    </source>
</evidence>
<accession>A0A2X0VPD3</accession>
<dbReference type="EMBL" id="UAPV01000001">
    <property type="protein sequence ID" value="SPT69610.1"/>
    <property type="molecule type" value="Genomic_DNA"/>
</dbReference>
<organism evidence="1 2">
    <name type="scientific">Anaerobiospirillum thomasii</name>
    <dbReference type="NCBI Taxonomy" id="179995"/>
    <lineage>
        <taxon>Bacteria</taxon>
        <taxon>Pseudomonadati</taxon>
        <taxon>Pseudomonadota</taxon>
        <taxon>Gammaproteobacteria</taxon>
        <taxon>Aeromonadales</taxon>
        <taxon>Succinivibrionaceae</taxon>
        <taxon>Anaerobiospirillum</taxon>
    </lineage>
</organism>
<protein>
    <submittedName>
        <fullName evidence="1">Uncharacterized protein</fullName>
    </submittedName>
</protein>
<keyword evidence="2" id="KW-1185">Reference proteome</keyword>
<dbReference type="AlphaFoldDB" id="A0A2X0VPD3"/>
<reference evidence="1 2" key="1">
    <citation type="submission" date="2018-06" db="EMBL/GenBank/DDBJ databases">
        <authorList>
            <consortium name="Pathogen Informatics"/>
            <person name="Doyle S."/>
        </authorList>
    </citation>
    <scope>NUCLEOTIDE SEQUENCE [LARGE SCALE GENOMIC DNA]</scope>
    <source>
        <strain evidence="1 2">NCTC13093</strain>
    </source>
</reference>
<evidence type="ECO:0000313" key="2">
    <source>
        <dbReference type="Proteomes" id="UP000250086"/>
    </source>
</evidence>
<name>A0A2X0VPD3_9GAMM</name>
<gene>
    <name evidence="1" type="ORF">NCTC13093_00989</name>
</gene>
<sequence>MKLAATLIGTAVVLTGAYVGAVSVTSSMVDSQIRNVVNDASEYINRYFEPVQIANGDIRPAITVALAHGDSAIFDKKAVFIVKDNRTDKAVTIPLNIKVGALNFTVRAEEVDTKTLEDLGVVQLFEDMHYDLAATKVDSQFHVSLFPYSSELKVNLKSPSTLDIDNAVNEEKYPFELSLNVKSKGNNDIHTSADVRHFLSSDFYIDRMTLNHAYEFVDNDFTKYQSIEPLNIYVDGFYAPEMDFRDVLLENRYMGDIRSYCTRNSQIKNLILKQDILSLKEDNFSVSFNLSADKMFSQRNVSASGKINNIPTSLIAIHDGLDFIHEIMRNKPELVLKKYQADMRYIAERPIPNVSKYAKQKTMVKYDTITVEGSGKAGFDDSLLGLNANFSFEADRAKMEELKKNNFNLQGVMSLCKYFEGKDKKSTLNLVINDNNILVNGKSY</sequence>
<dbReference type="Proteomes" id="UP000250086">
    <property type="component" value="Unassembled WGS sequence"/>
</dbReference>